<evidence type="ECO:0000256" key="2">
    <source>
        <dbReference type="SAM" id="Phobius"/>
    </source>
</evidence>
<name>A0ABM7WFW3_9ACTN</name>
<dbReference type="RefSeq" id="WP_244411527.1">
    <property type="nucleotide sequence ID" value="NZ_AP025564.1"/>
</dbReference>
<keyword evidence="2" id="KW-0472">Membrane</keyword>
<feature type="region of interest" description="Disordered" evidence="1">
    <location>
        <begin position="35"/>
        <end position="55"/>
    </location>
</feature>
<evidence type="ECO:0000313" key="3">
    <source>
        <dbReference type="EMBL" id="BDE95021.1"/>
    </source>
</evidence>
<dbReference type="Proteomes" id="UP001320544">
    <property type="component" value="Chromosome"/>
</dbReference>
<gene>
    <name evidence="3" type="ORF">CE91St30_03540</name>
</gene>
<keyword evidence="2" id="KW-0812">Transmembrane</keyword>
<protein>
    <submittedName>
        <fullName evidence="3">Uncharacterized protein</fullName>
    </submittedName>
</protein>
<feature type="transmembrane region" description="Helical" evidence="2">
    <location>
        <begin position="6"/>
        <end position="25"/>
    </location>
</feature>
<organism evidence="3 4">
    <name type="scientific">Raoultibacter timonensis</name>
    <dbReference type="NCBI Taxonomy" id="1907662"/>
    <lineage>
        <taxon>Bacteria</taxon>
        <taxon>Bacillati</taxon>
        <taxon>Actinomycetota</taxon>
        <taxon>Coriobacteriia</taxon>
        <taxon>Eggerthellales</taxon>
        <taxon>Eggerthellaceae</taxon>
        <taxon>Raoultibacter</taxon>
    </lineage>
</organism>
<evidence type="ECO:0000256" key="1">
    <source>
        <dbReference type="SAM" id="MobiDB-lite"/>
    </source>
</evidence>
<accession>A0ABM7WFW3</accession>
<evidence type="ECO:0000313" key="4">
    <source>
        <dbReference type="Proteomes" id="UP001320544"/>
    </source>
</evidence>
<sequence>MPVETIITIVLAAALVLSVTLHMLAKRAKASSEEVSCENGLGEGGQAGRMQGEFGLPADSKGLDSDYAATKAILNAVLSEGKSRSADRRR</sequence>
<dbReference type="EMBL" id="AP025564">
    <property type="protein sequence ID" value="BDE95021.1"/>
    <property type="molecule type" value="Genomic_DNA"/>
</dbReference>
<keyword evidence="4" id="KW-1185">Reference proteome</keyword>
<keyword evidence="2" id="KW-1133">Transmembrane helix</keyword>
<reference evidence="3 4" key="1">
    <citation type="submission" date="2022-01" db="EMBL/GenBank/DDBJ databases">
        <title>Novel bile acid biosynthetic pathways are enriched in the microbiome of centenarians.</title>
        <authorList>
            <person name="Sato Y."/>
            <person name="Atarashi K."/>
            <person name="Plichta R.D."/>
            <person name="Arai Y."/>
            <person name="Sasajima S."/>
            <person name="Kearney M.S."/>
            <person name="Suda W."/>
            <person name="Takeshita K."/>
            <person name="Sasaki T."/>
            <person name="Okamoto S."/>
            <person name="Skelly N.A."/>
            <person name="Okamura Y."/>
            <person name="Vlamakis H."/>
            <person name="Li Y."/>
            <person name="Tanoue T."/>
            <person name="Takei H."/>
            <person name="Nittono H."/>
            <person name="Narushima S."/>
            <person name="Irie J."/>
            <person name="Itoh H."/>
            <person name="Moriya K."/>
            <person name="Sugiura Y."/>
            <person name="Suematsu M."/>
            <person name="Moritoki N."/>
            <person name="Shibata S."/>
            <person name="Littman R.D."/>
            <person name="Fischbach A.M."/>
            <person name="Uwamino Y."/>
            <person name="Inoue T."/>
            <person name="Honda A."/>
            <person name="Hattori M."/>
            <person name="Murai T."/>
            <person name="Xavier J.R."/>
            <person name="Hirose N."/>
            <person name="Honda K."/>
        </authorList>
    </citation>
    <scope>NUCLEOTIDE SEQUENCE [LARGE SCALE GENOMIC DNA]</scope>
    <source>
        <strain evidence="3 4">CE91-St30</strain>
    </source>
</reference>
<proteinExistence type="predicted"/>